<organism evidence="1 2">
    <name type="scientific">Ampelomyces quisqualis</name>
    <name type="common">Powdery mildew agent</name>
    <dbReference type="NCBI Taxonomy" id="50730"/>
    <lineage>
        <taxon>Eukaryota</taxon>
        <taxon>Fungi</taxon>
        <taxon>Dikarya</taxon>
        <taxon>Ascomycota</taxon>
        <taxon>Pezizomycotina</taxon>
        <taxon>Dothideomycetes</taxon>
        <taxon>Pleosporomycetidae</taxon>
        <taxon>Pleosporales</taxon>
        <taxon>Pleosporineae</taxon>
        <taxon>Phaeosphaeriaceae</taxon>
        <taxon>Ampelomyces</taxon>
    </lineage>
</organism>
<name>A0A6A5QHY1_AMPQU</name>
<evidence type="ECO:0000313" key="2">
    <source>
        <dbReference type="Proteomes" id="UP000800096"/>
    </source>
</evidence>
<keyword evidence="2" id="KW-1185">Reference proteome</keyword>
<sequence>MLLEALALHCHVPDRSCHLRLLQALVLAGDVIILLSHLPRSHTLDIKTSLHFYGVKLTTVRLSYKALSTYNTLQIDPTKVFDVQAVTHCRSISLAGHILQTTPEPMLLRQHTVRIQCSCAHRRSFCQTPNFPSPETR</sequence>
<protein>
    <submittedName>
        <fullName evidence="1">Uncharacterized protein</fullName>
    </submittedName>
</protein>
<accession>A0A6A5QHY1</accession>
<evidence type="ECO:0000313" key="1">
    <source>
        <dbReference type="EMBL" id="KAF1914104.1"/>
    </source>
</evidence>
<dbReference type="EMBL" id="ML979137">
    <property type="protein sequence ID" value="KAF1914104.1"/>
    <property type="molecule type" value="Genomic_DNA"/>
</dbReference>
<proteinExistence type="predicted"/>
<dbReference type="Proteomes" id="UP000800096">
    <property type="component" value="Unassembled WGS sequence"/>
</dbReference>
<gene>
    <name evidence="1" type="ORF">BDU57DRAFT_518884</name>
</gene>
<dbReference type="AlphaFoldDB" id="A0A6A5QHY1"/>
<reference evidence="1" key="1">
    <citation type="journal article" date="2020" name="Stud. Mycol.">
        <title>101 Dothideomycetes genomes: a test case for predicting lifestyles and emergence of pathogens.</title>
        <authorList>
            <person name="Haridas S."/>
            <person name="Albert R."/>
            <person name="Binder M."/>
            <person name="Bloem J."/>
            <person name="Labutti K."/>
            <person name="Salamov A."/>
            <person name="Andreopoulos B."/>
            <person name="Baker S."/>
            <person name="Barry K."/>
            <person name="Bills G."/>
            <person name="Bluhm B."/>
            <person name="Cannon C."/>
            <person name="Castanera R."/>
            <person name="Culley D."/>
            <person name="Daum C."/>
            <person name="Ezra D."/>
            <person name="Gonzalez J."/>
            <person name="Henrissat B."/>
            <person name="Kuo A."/>
            <person name="Liang C."/>
            <person name="Lipzen A."/>
            <person name="Lutzoni F."/>
            <person name="Magnuson J."/>
            <person name="Mondo S."/>
            <person name="Nolan M."/>
            <person name="Ohm R."/>
            <person name="Pangilinan J."/>
            <person name="Park H.-J."/>
            <person name="Ramirez L."/>
            <person name="Alfaro M."/>
            <person name="Sun H."/>
            <person name="Tritt A."/>
            <person name="Yoshinaga Y."/>
            <person name="Zwiers L.-H."/>
            <person name="Turgeon B."/>
            <person name="Goodwin S."/>
            <person name="Spatafora J."/>
            <person name="Crous P."/>
            <person name="Grigoriev I."/>
        </authorList>
    </citation>
    <scope>NUCLEOTIDE SEQUENCE</scope>
    <source>
        <strain evidence="1">HMLAC05119</strain>
    </source>
</reference>